<dbReference type="SMART" id="SM00089">
    <property type="entry name" value="PKD"/>
    <property type="match status" value="1"/>
</dbReference>
<name>X0YYW1_9ZZZZ</name>
<dbReference type="Pfam" id="PF18911">
    <property type="entry name" value="PKD_4"/>
    <property type="match status" value="1"/>
</dbReference>
<evidence type="ECO:0000259" key="1">
    <source>
        <dbReference type="PROSITE" id="PS50093"/>
    </source>
</evidence>
<dbReference type="InterPro" id="IPR022409">
    <property type="entry name" value="PKD/Chitinase_dom"/>
</dbReference>
<dbReference type="AlphaFoldDB" id="X0YYW1"/>
<comment type="caution">
    <text evidence="2">The sequence shown here is derived from an EMBL/GenBank/DDBJ whole genome shotgun (WGS) entry which is preliminary data.</text>
</comment>
<dbReference type="Gene3D" id="2.60.40.10">
    <property type="entry name" value="Immunoglobulins"/>
    <property type="match status" value="1"/>
</dbReference>
<evidence type="ECO:0000313" key="2">
    <source>
        <dbReference type="EMBL" id="GAG61979.1"/>
    </source>
</evidence>
<organism evidence="2">
    <name type="scientific">marine sediment metagenome</name>
    <dbReference type="NCBI Taxonomy" id="412755"/>
    <lineage>
        <taxon>unclassified sequences</taxon>
        <taxon>metagenomes</taxon>
        <taxon>ecological metagenomes</taxon>
    </lineage>
</organism>
<sequence length="335" mass="38876">SDFGYSSQGMKGEPCADMNAIYRNVYTTNNIFAYAGEYIVIWTVSDGKYETNEGQLIKIIYPIPLISIGDIPYYIEEDEQVYLESYINFAEEYAQEAEYHFFWDFGDGHYSVDRNPIHTWSDSGNYTVTIHVRDLYGNYYNDTITVEVEEKLPEIIGPFGFSGIEGQAIILDVAVSDSIIDRKELQFIWYDENNQEISEFANNPKPIVILNNGIYNYSLEVEDVNGYKDSVEILITVNDIPPSVIISSYMYHGDQNSGSLTLIAYAFDYFDDANTLEFTWRISHNEDVENRGPFFNVNHHLQRMFLPIFLPFPLIYHQNHISNSFNINRRYSLLY</sequence>
<reference evidence="2" key="1">
    <citation type="journal article" date="2014" name="Front. Microbiol.">
        <title>High frequency of phylogenetically diverse reductive dehalogenase-homologous genes in deep subseafloor sedimentary metagenomes.</title>
        <authorList>
            <person name="Kawai M."/>
            <person name="Futagami T."/>
            <person name="Toyoda A."/>
            <person name="Takaki Y."/>
            <person name="Nishi S."/>
            <person name="Hori S."/>
            <person name="Arai W."/>
            <person name="Tsubouchi T."/>
            <person name="Morono Y."/>
            <person name="Uchiyama I."/>
            <person name="Ito T."/>
            <person name="Fujiyama A."/>
            <person name="Inagaki F."/>
            <person name="Takami H."/>
        </authorList>
    </citation>
    <scope>NUCLEOTIDE SEQUENCE</scope>
    <source>
        <strain evidence="2">Expedition CK06-06</strain>
    </source>
</reference>
<accession>X0YYW1</accession>
<feature type="non-terminal residue" evidence="2">
    <location>
        <position position="1"/>
    </location>
</feature>
<dbReference type="PROSITE" id="PS50093">
    <property type="entry name" value="PKD"/>
    <property type="match status" value="1"/>
</dbReference>
<dbReference type="CDD" id="cd00146">
    <property type="entry name" value="PKD"/>
    <property type="match status" value="1"/>
</dbReference>
<dbReference type="InterPro" id="IPR013783">
    <property type="entry name" value="Ig-like_fold"/>
</dbReference>
<proteinExistence type="predicted"/>
<dbReference type="EMBL" id="BART01009046">
    <property type="protein sequence ID" value="GAG61979.1"/>
    <property type="molecule type" value="Genomic_DNA"/>
</dbReference>
<gene>
    <name evidence="2" type="ORF">S01H4_20162</name>
</gene>
<dbReference type="SUPFAM" id="SSF49299">
    <property type="entry name" value="PKD domain"/>
    <property type="match status" value="1"/>
</dbReference>
<protein>
    <recommendedName>
        <fullName evidence="1">PKD domain-containing protein</fullName>
    </recommendedName>
</protein>
<feature type="domain" description="PKD" evidence="1">
    <location>
        <begin position="87"/>
        <end position="149"/>
    </location>
</feature>
<dbReference type="InterPro" id="IPR035986">
    <property type="entry name" value="PKD_dom_sf"/>
</dbReference>
<dbReference type="InterPro" id="IPR000601">
    <property type="entry name" value="PKD_dom"/>
</dbReference>